<feature type="domain" description="Flavodoxin-like fold" evidence="3">
    <location>
        <begin position="1"/>
        <end position="135"/>
    </location>
</feature>
<keyword evidence="5" id="KW-1185">Reference proteome</keyword>
<sequence>MRILLLHAHPVETSFNAALHRLIVERLVAKGHEVDDCDLYAEDFDPRLSREERLDYHDLDRNVSRVRPHVERLRSANALVMCYPVWNFGYPAILKGYFDRVFLPGVSFAMVDGKAQPSLHNISKVAAVTTYGGDRLRAWLMGDPPRKLIRRHLRVTVRPGAPVQYLAHYDMNRSTDASRKRFMDKVARAMDAF</sequence>
<evidence type="ECO:0000313" key="5">
    <source>
        <dbReference type="Proteomes" id="UP000182840"/>
    </source>
</evidence>
<dbReference type="RefSeq" id="WP_072606518.1">
    <property type="nucleotide sequence ID" value="NZ_CP018171.1"/>
</dbReference>
<keyword evidence="2" id="KW-0560">Oxidoreductase</keyword>
<dbReference type="PANTHER" id="PTHR10204">
    <property type="entry name" value="NAD P H OXIDOREDUCTASE-RELATED"/>
    <property type="match status" value="1"/>
</dbReference>
<evidence type="ECO:0000313" key="4">
    <source>
        <dbReference type="EMBL" id="APH73047.1"/>
    </source>
</evidence>
<name>A0A1L3SUD9_9HYPH</name>
<dbReference type="GO" id="GO:0003955">
    <property type="term" value="F:NAD(P)H dehydrogenase (quinone) activity"/>
    <property type="evidence" value="ECO:0007669"/>
    <property type="project" value="TreeGrafter"/>
</dbReference>
<dbReference type="PANTHER" id="PTHR10204:SF34">
    <property type="entry name" value="NAD(P)H DEHYDROGENASE [QUINONE] 1 ISOFORM 1"/>
    <property type="match status" value="1"/>
</dbReference>
<reference evidence="5" key="1">
    <citation type="submission" date="2016-11" db="EMBL/GenBank/DDBJ databases">
        <title>Mesorhizobium oceanicum sp. nov., isolated from deep seawater in South China Sea.</title>
        <authorList>
            <person name="Fu G.-Y."/>
        </authorList>
    </citation>
    <scope>NUCLEOTIDE SEQUENCE [LARGE SCALE GENOMIC DNA]</scope>
    <source>
        <strain evidence="5">B7</strain>
    </source>
</reference>
<dbReference type="KEGG" id="meso:BSQ44_17990"/>
<dbReference type="Pfam" id="PF02525">
    <property type="entry name" value="Flavodoxin_2"/>
    <property type="match status" value="1"/>
</dbReference>
<dbReference type="Gene3D" id="3.40.50.360">
    <property type="match status" value="1"/>
</dbReference>
<comment type="similarity">
    <text evidence="1">Belongs to the NAD(P)H dehydrogenase (quinone) family.</text>
</comment>
<dbReference type="InterPro" id="IPR029039">
    <property type="entry name" value="Flavoprotein-like_sf"/>
</dbReference>
<dbReference type="Proteomes" id="UP000182840">
    <property type="component" value="Chromosome"/>
</dbReference>
<dbReference type="AlphaFoldDB" id="A0A1L3SUD9"/>
<dbReference type="EMBL" id="CP018171">
    <property type="protein sequence ID" value="APH73047.1"/>
    <property type="molecule type" value="Genomic_DNA"/>
</dbReference>
<dbReference type="OrthoDB" id="9798454at2"/>
<evidence type="ECO:0000259" key="3">
    <source>
        <dbReference type="Pfam" id="PF02525"/>
    </source>
</evidence>
<evidence type="ECO:0000256" key="2">
    <source>
        <dbReference type="ARBA" id="ARBA00023002"/>
    </source>
</evidence>
<organism evidence="4 5">
    <name type="scientific">Aquibium oceanicum</name>
    <dbReference type="NCBI Taxonomy" id="1670800"/>
    <lineage>
        <taxon>Bacteria</taxon>
        <taxon>Pseudomonadati</taxon>
        <taxon>Pseudomonadota</taxon>
        <taxon>Alphaproteobacteria</taxon>
        <taxon>Hyphomicrobiales</taxon>
        <taxon>Phyllobacteriaceae</taxon>
        <taxon>Aquibium</taxon>
    </lineage>
</organism>
<dbReference type="InterPro" id="IPR003680">
    <property type="entry name" value="Flavodoxin_fold"/>
</dbReference>
<protein>
    <submittedName>
        <fullName evidence="4">NAD(P)H dehydrogenase</fullName>
    </submittedName>
</protein>
<accession>A0A1L3SUD9</accession>
<proteinExistence type="inferred from homology"/>
<dbReference type="STRING" id="1670800.BSQ44_17990"/>
<dbReference type="SUPFAM" id="SSF52218">
    <property type="entry name" value="Flavoproteins"/>
    <property type="match status" value="1"/>
</dbReference>
<dbReference type="InterPro" id="IPR051545">
    <property type="entry name" value="NAD(P)H_dehydrogenase_qn"/>
</dbReference>
<evidence type="ECO:0000256" key="1">
    <source>
        <dbReference type="ARBA" id="ARBA00006252"/>
    </source>
</evidence>
<gene>
    <name evidence="4" type="ORF">BSQ44_17990</name>
</gene>
<dbReference type="GO" id="GO:0005829">
    <property type="term" value="C:cytosol"/>
    <property type="evidence" value="ECO:0007669"/>
    <property type="project" value="TreeGrafter"/>
</dbReference>